<keyword evidence="6 17" id="KW-0894">Sodium channel</keyword>
<organism evidence="20 21">
    <name type="scientific">Ceutorhynchus assimilis</name>
    <name type="common">cabbage seed weevil</name>
    <dbReference type="NCBI Taxonomy" id="467358"/>
    <lineage>
        <taxon>Eukaryota</taxon>
        <taxon>Metazoa</taxon>
        <taxon>Ecdysozoa</taxon>
        <taxon>Arthropoda</taxon>
        <taxon>Hexapoda</taxon>
        <taxon>Insecta</taxon>
        <taxon>Pterygota</taxon>
        <taxon>Neoptera</taxon>
        <taxon>Endopterygota</taxon>
        <taxon>Coleoptera</taxon>
        <taxon>Polyphaga</taxon>
        <taxon>Cucujiformia</taxon>
        <taxon>Curculionidae</taxon>
        <taxon>Ceutorhynchinae</taxon>
        <taxon>Ceutorhynchus</taxon>
    </lineage>
</organism>
<sequence length="527" mass="60885">MDCAPKKTLTKEQKKVLVQFMEEHPELNSGKFSNEFTFKKAKEMWMDLANLLNAMPGCCKEWTKWRKTWHDLKNATKAKAAANKRSFERTGGGVSPVYVLDPDENQVLDILNPIQIEGLPVLESVTPFNFDEIVLRDVPAEVPTVAEQVKEEQKKGEENKENIYIEHPDEMLELGVRPQHIWDYSIAVMMLSVKSTYTTEDTRQLTMKQRKCVFEGEVKLKVDKIYTYTACSIQCRMDIAQERCGCVPFFYPKVPGYSYCNVVRLRCIAKNLPAILDNANCDCLLACNHTIYDVEGKNTTSSRQMEIKFISWPMIRYKREVLFGWVDLLVSFGGIAGLFLGFSLLSAAEIIYYFTLRSCIAAFKERKYLDKVREANDGKPQPPYDLSLVPYFISQPLPGYGIDLIAKKFNDNKFNNQKIQMFKKTNEPVEEENSVGDNYSEEILLEDNREDNADSDYQIKVVEDENKEVYTLRDLLYEYEQIHKDLLISDAEIRNTCDDRHVLRSLPEKLITRCGDDRPDTNETNHQ</sequence>
<comment type="subcellular location">
    <subcellularLocation>
        <location evidence="1">Membrane</location>
        <topology evidence="1">Multi-pass membrane protein</topology>
    </subcellularLocation>
</comment>
<dbReference type="GO" id="GO:0005886">
    <property type="term" value="C:plasma membrane"/>
    <property type="evidence" value="ECO:0007669"/>
    <property type="project" value="TreeGrafter"/>
</dbReference>
<dbReference type="Gene3D" id="1.10.287.820">
    <property type="entry name" value="Acid-sensing ion channel domain"/>
    <property type="match status" value="1"/>
</dbReference>
<evidence type="ECO:0000256" key="5">
    <source>
        <dbReference type="ARBA" id="ARBA00022448"/>
    </source>
</evidence>
<comment type="function">
    <text evidence="16">Involved in transvection phenomena (= synapsis-dependent gene expression), where the synaptic pairing of chromosomes carrying genes with which zeste interacts influences the expression of these genes. Zeste binds to DNA and stimulates transcription from a nearby promoter.</text>
</comment>
<keyword evidence="7 17" id="KW-0812">Transmembrane</keyword>
<evidence type="ECO:0000256" key="4">
    <source>
        <dbReference type="ARBA" id="ARBA00016807"/>
    </source>
</evidence>
<evidence type="ECO:0000256" key="1">
    <source>
        <dbReference type="ARBA" id="ARBA00004141"/>
    </source>
</evidence>
<evidence type="ECO:0000259" key="19">
    <source>
        <dbReference type="Pfam" id="PF13873"/>
    </source>
</evidence>
<name>A0A9N9N051_9CUCU</name>
<gene>
    <name evidence="20" type="ORF">CEUTPL_LOCUS12681</name>
</gene>
<dbReference type="OrthoDB" id="6238402at2759"/>
<evidence type="ECO:0000256" key="18">
    <source>
        <dbReference type="SAM" id="Phobius"/>
    </source>
</evidence>
<dbReference type="Pfam" id="PF00858">
    <property type="entry name" value="ASC"/>
    <property type="match status" value="1"/>
</dbReference>
<evidence type="ECO:0000256" key="12">
    <source>
        <dbReference type="ARBA" id="ARBA00023136"/>
    </source>
</evidence>
<comment type="similarity">
    <text evidence="2 17">Belongs to the amiloride-sensitive sodium channel (TC 1.A.6) family.</text>
</comment>
<dbReference type="Pfam" id="PF13873">
    <property type="entry name" value="Myb_DNA-bind_5"/>
    <property type="match status" value="1"/>
</dbReference>
<accession>A0A9N9N051</accession>
<evidence type="ECO:0000256" key="3">
    <source>
        <dbReference type="ARBA" id="ARBA00011764"/>
    </source>
</evidence>
<evidence type="ECO:0000256" key="9">
    <source>
        <dbReference type="ARBA" id="ARBA00023015"/>
    </source>
</evidence>
<proteinExistence type="inferred from homology"/>
<feature type="domain" description="Myb/SANT-like DNA-binding" evidence="19">
    <location>
        <begin position="6"/>
        <end position="81"/>
    </location>
</feature>
<dbReference type="Gene3D" id="1.10.287.770">
    <property type="entry name" value="YojJ-like"/>
    <property type="match status" value="1"/>
</dbReference>
<evidence type="ECO:0000256" key="11">
    <source>
        <dbReference type="ARBA" id="ARBA00023065"/>
    </source>
</evidence>
<keyword evidence="15 17" id="KW-0407">Ion channel</keyword>
<evidence type="ECO:0000256" key="17">
    <source>
        <dbReference type="RuleBase" id="RU000679"/>
    </source>
</evidence>
<evidence type="ECO:0000256" key="7">
    <source>
        <dbReference type="ARBA" id="ARBA00022692"/>
    </source>
</evidence>
<dbReference type="InterPro" id="IPR028002">
    <property type="entry name" value="Myb_DNA-bind_5"/>
</dbReference>
<keyword evidence="12 18" id="KW-0472">Membrane</keyword>
<reference evidence="20" key="1">
    <citation type="submission" date="2022-01" db="EMBL/GenBank/DDBJ databases">
        <authorList>
            <person name="King R."/>
        </authorList>
    </citation>
    <scope>NUCLEOTIDE SEQUENCE</scope>
</reference>
<dbReference type="PANTHER" id="PTHR11690">
    <property type="entry name" value="AMILORIDE-SENSITIVE SODIUM CHANNEL-RELATED"/>
    <property type="match status" value="1"/>
</dbReference>
<evidence type="ECO:0000256" key="2">
    <source>
        <dbReference type="ARBA" id="ARBA00007193"/>
    </source>
</evidence>
<keyword evidence="14 17" id="KW-0739">Sodium transport</keyword>
<dbReference type="GO" id="GO:0015280">
    <property type="term" value="F:ligand-gated sodium channel activity"/>
    <property type="evidence" value="ECO:0007669"/>
    <property type="project" value="TreeGrafter"/>
</dbReference>
<evidence type="ECO:0000256" key="8">
    <source>
        <dbReference type="ARBA" id="ARBA00022989"/>
    </source>
</evidence>
<evidence type="ECO:0000313" key="20">
    <source>
        <dbReference type="EMBL" id="CAG9772263.1"/>
    </source>
</evidence>
<dbReference type="EMBL" id="OU892284">
    <property type="protein sequence ID" value="CAG9772263.1"/>
    <property type="molecule type" value="Genomic_DNA"/>
</dbReference>
<dbReference type="Proteomes" id="UP001152799">
    <property type="component" value="Chromosome 8"/>
</dbReference>
<keyword evidence="11 17" id="KW-0406">Ion transport</keyword>
<evidence type="ECO:0000256" key="14">
    <source>
        <dbReference type="ARBA" id="ARBA00023201"/>
    </source>
</evidence>
<keyword evidence="10" id="KW-0915">Sodium</keyword>
<keyword evidence="13" id="KW-0804">Transcription</keyword>
<feature type="transmembrane region" description="Helical" evidence="18">
    <location>
        <begin position="321"/>
        <end position="354"/>
    </location>
</feature>
<keyword evidence="21" id="KW-1185">Reference proteome</keyword>
<keyword evidence="5 17" id="KW-0813">Transport</keyword>
<evidence type="ECO:0000256" key="10">
    <source>
        <dbReference type="ARBA" id="ARBA00023053"/>
    </source>
</evidence>
<evidence type="ECO:0000256" key="16">
    <source>
        <dbReference type="ARBA" id="ARBA00025466"/>
    </source>
</evidence>
<comment type="subunit">
    <text evidence="3">Self-associates forming complexes of several hundred monomers.</text>
</comment>
<keyword evidence="9" id="KW-0805">Transcription regulation</keyword>
<evidence type="ECO:0000256" key="15">
    <source>
        <dbReference type="ARBA" id="ARBA00023303"/>
    </source>
</evidence>
<evidence type="ECO:0000256" key="13">
    <source>
        <dbReference type="ARBA" id="ARBA00023163"/>
    </source>
</evidence>
<dbReference type="InterPro" id="IPR001873">
    <property type="entry name" value="ENaC"/>
</dbReference>
<dbReference type="AlphaFoldDB" id="A0A9N9N051"/>
<protein>
    <recommendedName>
        <fullName evidence="4">Regulatory protein zeste</fullName>
    </recommendedName>
</protein>
<dbReference type="PANTHER" id="PTHR11690:SF247">
    <property type="entry name" value="PICKPOCKET 23, ISOFORM C"/>
    <property type="match status" value="1"/>
</dbReference>
<evidence type="ECO:0000256" key="6">
    <source>
        <dbReference type="ARBA" id="ARBA00022461"/>
    </source>
</evidence>
<evidence type="ECO:0000313" key="21">
    <source>
        <dbReference type="Proteomes" id="UP001152799"/>
    </source>
</evidence>
<keyword evidence="8 18" id="KW-1133">Transmembrane helix</keyword>